<dbReference type="InterPro" id="IPR024529">
    <property type="entry name" value="ECF_trnsprt_substrate-spec"/>
</dbReference>
<protein>
    <submittedName>
        <fullName evidence="2">Alpha-ribazole transporter</fullName>
    </submittedName>
</protein>
<keyword evidence="1" id="KW-0812">Transmembrane</keyword>
<keyword evidence="1" id="KW-0472">Membrane</keyword>
<dbReference type="OrthoDB" id="5431035at2"/>
<organism evidence="2 3">
    <name type="scientific">Anaerobranca californiensis DSM 14826</name>
    <dbReference type="NCBI Taxonomy" id="1120989"/>
    <lineage>
        <taxon>Bacteria</taxon>
        <taxon>Bacillati</taxon>
        <taxon>Bacillota</taxon>
        <taxon>Clostridia</taxon>
        <taxon>Eubacteriales</taxon>
        <taxon>Proteinivoracaceae</taxon>
        <taxon>Anaerobranca</taxon>
    </lineage>
</organism>
<gene>
    <name evidence="2" type="ORF">SAMN02745227_01972</name>
</gene>
<feature type="transmembrane region" description="Helical" evidence="1">
    <location>
        <begin position="132"/>
        <end position="154"/>
    </location>
</feature>
<sequence>MGENDLKKLILSGVFIGLSFIGSLIKLAGTVALDSLPAYLSAIVLGPFWGGLVGFIGHIFTSLTSGFPLTLPMHLFISIIMFIILYIFALVYKKSCYLAILIGILLNGPIAASLTTYIFVNLVESTLTMIQFFSVIIIPLTLASAVNIILANIIGRIITKKYNIIFW</sequence>
<dbReference type="RefSeq" id="WP_072908369.1">
    <property type="nucleotide sequence ID" value="NZ_FRAI01000028.1"/>
</dbReference>
<feature type="transmembrane region" description="Helical" evidence="1">
    <location>
        <begin position="98"/>
        <end position="120"/>
    </location>
</feature>
<feature type="transmembrane region" description="Helical" evidence="1">
    <location>
        <begin position="39"/>
        <end position="61"/>
    </location>
</feature>
<dbReference type="Pfam" id="PF12822">
    <property type="entry name" value="ECF_trnsprt"/>
    <property type="match status" value="1"/>
</dbReference>
<dbReference type="GO" id="GO:0022857">
    <property type="term" value="F:transmembrane transporter activity"/>
    <property type="evidence" value="ECO:0007669"/>
    <property type="project" value="InterPro"/>
</dbReference>
<accession>A0A1M6R8Y2</accession>
<evidence type="ECO:0000256" key="1">
    <source>
        <dbReference type="SAM" id="Phobius"/>
    </source>
</evidence>
<dbReference type="Proteomes" id="UP000243547">
    <property type="component" value="Unassembled WGS sequence"/>
</dbReference>
<dbReference type="STRING" id="1120989.SAMN02745227_01972"/>
<proteinExistence type="predicted"/>
<dbReference type="AlphaFoldDB" id="A0A1M6R8Y2"/>
<keyword evidence="3" id="KW-1185">Reference proteome</keyword>
<reference evidence="3" key="1">
    <citation type="submission" date="2016-11" db="EMBL/GenBank/DDBJ databases">
        <authorList>
            <person name="Varghese N."/>
            <person name="Submissions S."/>
        </authorList>
    </citation>
    <scope>NUCLEOTIDE SEQUENCE [LARGE SCALE GENOMIC DNA]</scope>
    <source>
        <strain evidence="3">DSM 14826</strain>
    </source>
</reference>
<dbReference type="EMBL" id="FRAI01000028">
    <property type="protein sequence ID" value="SHK28778.1"/>
    <property type="molecule type" value="Genomic_DNA"/>
</dbReference>
<evidence type="ECO:0000313" key="2">
    <source>
        <dbReference type="EMBL" id="SHK28778.1"/>
    </source>
</evidence>
<dbReference type="Gene3D" id="1.10.1760.20">
    <property type="match status" value="1"/>
</dbReference>
<evidence type="ECO:0000313" key="3">
    <source>
        <dbReference type="Proteomes" id="UP000243547"/>
    </source>
</evidence>
<name>A0A1M6R8Y2_9FIRM</name>
<keyword evidence="1" id="KW-1133">Transmembrane helix</keyword>
<feature type="transmembrane region" description="Helical" evidence="1">
    <location>
        <begin position="6"/>
        <end position="27"/>
    </location>
</feature>
<feature type="transmembrane region" description="Helical" evidence="1">
    <location>
        <begin position="73"/>
        <end position="91"/>
    </location>
</feature>